<dbReference type="InterPro" id="IPR039340">
    <property type="entry name" value="Tfc4/TFIIIC-102/Sfc4"/>
</dbReference>
<dbReference type="AlphaFoldDB" id="A9UNZ9"/>
<feature type="region of interest" description="Disordered" evidence="2">
    <location>
        <begin position="1"/>
        <end position="141"/>
    </location>
</feature>
<dbReference type="PANTHER" id="PTHR23082">
    <property type="entry name" value="TRANSCRIPTION INITIATION FACTOR IIIC TFIIIC , POLYPEPTIDE 3-RELATED"/>
    <property type="match status" value="1"/>
</dbReference>
<evidence type="ECO:0000256" key="1">
    <source>
        <dbReference type="PROSITE-ProRule" id="PRU00339"/>
    </source>
</evidence>
<dbReference type="InParanoid" id="A9UNZ9"/>
<dbReference type="EMBL" id="CH991543">
    <property type="protein sequence ID" value="EDQ92787.1"/>
    <property type="molecule type" value="Genomic_DNA"/>
</dbReference>
<dbReference type="Proteomes" id="UP000001357">
    <property type="component" value="Unassembled WGS sequence"/>
</dbReference>
<dbReference type="STRING" id="81824.A9UNZ9"/>
<dbReference type="InterPro" id="IPR019734">
    <property type="entry name" value="TPR_rpt"/>
</dbReference>
<protein>
    <submittedName>
        <fullName evidence="3">Uncharacterized protein</fullName>
    </submittedName>
</protein>
<dbReference type="Gene3D" id="1.25.40.10">
    <property type="entry name" value="Tetratricopeptide repeat domain"/>
    <property type="match status" value="2"/>
</dbReference>
<feature type="repeat" description="TPR" evidence="1">
    <location>
        <begin position="449"/>
        <end position="482"/>
    </location>
</feature>
<feature type="compositionally biased region" description="Polar residues" evidence="2">
    <location>
        <begin position="37"/>
        <end position="49"/>
    </location>
</feature>
<dbReference type="GO" id="GO:0006383">
    <property type="term" value="P:transcription by RNA polymerase III"/>
    <property type="evidence" value="ECO:0000318"/>
    <property type="project" value="GO_Central"/>
</dbReference>
<dbReference type="InterPro" id="IPR011990">
    <property type="entry name" value="TPR-like_helical_dom_sf"/>
</dbReference>
<sequence>MASQLPASQVDEGQAASKRPKIECLGTDAEQHALAVATTSPGSRPSPSNRLHGDAHPRDTGFTPDQQLADPHVSKTHETAERPSSANEHAAQSMLRTGGQDTVDDEGDAGHGEEPNDNVNEPAEEEDDEQEENEDQDRYVIRGGRSVRLRKCACCGQFKRGHVCTHKFGTCRICREKQLQSDDANFLDAKLPKTSRRRRSGRPKLHGLSSVIMLNSLASERVAQQARTASIVAPSPGKLLEAAQGAANEITTKDLQELLEMPALTFFVIMLSWKNCRETSFISSLWQKRGKTEFSSGTKMLQKRLRFTEVEMDLHGNVANNDDEQVSAPPFFLSFLVSHFTIEDLSGLVNHSRRRKFRKSISQARHVLPVELIPKMGQANQLFAQGHLKEAQKLCEEIISVTPACVEPLITLGMIYRERRDWAKVIYYKLAELHNCRDADEFDWLEYVIFKCSGLGDVYLQDGNVNEALRMYDRAVKQDPDNPLIHKRLADIFWNKKKFLKCARMHLKFLELQEKPDVKDIFVGRGRLNPLLNDKLAEARTLVKEYSQLLAQWLLGAYEEDDKRKLVKLLVDLFDHLEAWAQVESTIETYARYCQFKPPSTQAQRIRHARPAAGSLYVACGPKTTATPLPGLGESTTTKLVLPPIPGFESVELASASQSDPGSTNLGSAEVDESLSEESLCLATRLLSTGAPLSKVAAATRPHWQAVELAARQCLSEALQQGNPAAEIQPVAVGSDSLEMPRLLPFFRVRLVKARLALGQAKATLRAAPKQDVPVIRLLEARCLFHYGLLTRCQQMLSELLTIIPNWSPAMDLMIMCKGGRGDFFNLSQDLSSSEHPLSPQTLAKQKKLQATLLEIGHVTVGRTQATLSPANLVPQLERLHAMHQANRFTEVAAIGRDLLAHYAIHHDMSIRDAFAPAQTRRIRGTLVGHQGSEWLTYEHTVGLVPSVKRQLEMSNNIIFDATALTPDEWFQCVVRTVEAHLYLMAELDSMLLVLRTLGQASQISTEHKAVYKCLEVFVQEATGDQATAYAECRTLLGMVKNCHRGWNALYHNAFRTAIHNEQVAWVHRFFGRQAEAQPTLGAPCVALGNHALMSSSLHIAMSNFIKAHVNLHAATPIGLFGCMVAVTRRVMQRTCYERHKVFAGVSFR</sequence>
<evidence type="ECO:0000313" key="3">
    <source>
        <dbReference type="EMBL" id="EDQ92787.1"/>
    </source>
</evidence>
<keyword evidence="1" id="KW-0802">TPR repeat</keyword>
<dbReference type="SMART" id="SM00028">
    <property type="entry name" value="TPR"/>
    <property type="match status" value="3"/>
</dbReference>
<keyword evidence="4" id="KW-1185">Reference proteome</keyword>
<gene>
    <name evidence="3" type="ORF">MONBRDRAFT_21916</name>
</gene>
<dbReference type="Pfam" id="PF13414">
    <property type="entry name" value="TPR_11"/>
    <property type="match status" value="1"/>
</dbReference>
<reference evidence="3 4" key="1">
    <citation type="journal article" date="2008" name="Nature">
        <title>The genome of the choanoflagellate Monosiga brevicollis and the origin of metazoans.</title>
        <authorList>
            <consortium name="JGI Sequencing"/>
            <person name="King N."/>
            <person name="Westbrook M.J."/>
            <person name="Young S.L."/>
            <person name="Kuo A."/>
            <person name="Abedin M."/>
            <person name="Chapman J."/>
            <person name="Fairclough S."/>
            <person name="Hellsten U."/>
            <person name="Isogai Y."/>
            <person name="Letunic I."/>
            <person name="Marr M."/>
            <person name="Pincus D."/>
            <person name="Putnam N."/>
            <person name="Rokas A."/>
            <person name="Wright K.J."/>
            <person name="Zuzow R."/>
            <person name="Dirks W."/>
            <person name="Good M."/>
            <person name="Goodstein D."/>
            <person name="Lemons D."/>
            <person name="Li W."/>
            <person name="Lyons J.B."/>
            <person name="Morris A."/>
            <person name="Nichols S."/>
            <person name="Richter D.J."/>
            <person name="Salamov A."/>
            <person name="Bork P."/>
            <person name="Lim W.A."/>
            <person name="Manning G."/>
            <person name="Miller W.T."/>
            <person name="McGinnis W."/>
            <person name="Shapiro H."/>
            <person name="Tjian R."/>
            <person name="Grigoriev I.V."/>
            <person name="Rokhsar D."/>
        </authorList>
    </citation>
    <scope>NUCLEOTIDE SEQUENCE [LARGE SCALE GENOMIC DNA]</scope>
    <source>
        <strain evidence="4">MX1 / ATCC 50154</strain>
    </source>
</reference>
<evidence type="ECO:0000313" key="4">
    <source>
        <dbReference type="Proteomes" id="UP000001357"/>
    </source>
</evidence>
<dbReference type="RefSeq" id="XP_001742549.1">
    <property type="nucleotide sequence ID" value="XM_001742497.1"/>
</dbReference>
<feature type="compositionally biased region" description="Basic and acidic residues" evidence="2">
    <location>
        <begin position="72"/>
        <end position="81"/>
    </location>
</feature>
<dbReference type="PROSITE" id="PS50005">
    <property type="entry name" value="TPR"/>
    <property type="match status" value="1"/>
</dbReference>
<feature type="compositionally biased region" description="Acidic residues" evidence="2">
    <location>
        <begin position="122"/>
        <end position="135"/>
    </location>
</feature>
<dbReference type="PANTHER" id="PTHR23082:SF0">
    <property type="entry name" value="GENERAL TRANSCRIPTION FACTOR 3C POLYPEPTIDE 3"/>
    <property type="match status" value="1"/>
</dbReference>
<evidence type="ECO:0000256" key="2">
    <source>
        <dbReference type="SAM" id="MobiDB-lite"/>
    </source>
</evidence>
<dbReference type="OMA" id="NWMELAG"/>
<dbReference type="GO" id="GO:0000127">
    <property type="term" value="C:transcription factor TFIIIC complex"/>
    <property type="evidence" value="ECO:0000318"/>
    <property type="project" value="GO_Central"/>
</dbReference>
<dbReference type="eggNOG" id="KOG2076">
    <property type="taxonomic scope" value="Eukaryota"/>
</dbReference>
<dbReference type="KEGG" id="mbr:MONBRDRAFT_21916"/>
<organism evidence="3 4">
    <name type="scientific">Monosiga brevicollis</name>
    <name type="common">Choanoflagellate</name>
    <dbReference type="NCBI Taxonomy" id="81824"/>
    <lineage>
        <taxon>Eukaryota</taxon>
        <taxon>Choanoflagellata</taxon>
        <taxon>Craspedida</taxon>
        <taxon>Salpingoecidae</taxon>
        <taxon>Monosiga</taxon>
    </lineage>
</organism>
<name>A9UNZ9_MONBE</name>
<dbReference type="GeneID" id="5887968"/>
<accession>A9UNZ9</accession>
<dbReference type="SUPFAM" id="SSF48452">
    <property type="entry name" value="TPR-like"/>
    <property type="match status" value="1"/>
</dbReference>
<proteinExistence type="predicted"/>